<organism evidence="1 2">
    <name type="scientific">Allochromatium tepidum</name>
    <dbReference type="NCBI Taxonomy" id="553982"/>
    <lineage>
        <taxon>Bacteria</taxon>
        <taxon>Pseudomonadati</taxon>
        <taxon>Pseudomonadota</taxon>
        <taxon>Gammaproteobacteria</taxon>
        <taxon>Chromatiales</taxon>
        <taxon>Chromatiaceae</taxon>
        <taxon>Allochromatium</taxon>
    </lineage>
</organism>
<dbReference type="InterPro" id="IPR058059">
    <property type="entry name" value="PA3496-like"/>
</dbReference>
<accession>A0ABN6GBW8</accession>
<dbReference type="NCBIfam" id="NF046101">
    <property type="entry name" value="PA3496_fam"/>
    <property type="match status" value="1"/>
</dbReference>
<name>A0ABN6GBW8_9GAMM</name>
<protein>
    <submittedName>
        <fullName evidence="1">Uncharacterized protein</fullName>
    </submittedName>
</protein>
<dbReference type="EMBL" id="AP024563">
    <property type="protein sequence ID" value="BCU07410.1"/>
    <property type="molecule type" value="Genomic_DNA"/>
</dbReference>
<proteinExistence type="predicted"/>
<evidence type="ECO:0000313" key="2">
    <source>
        <dbReference type="Proteomes" id="UP000680679"/>
    </source>
</evidence>
<evidence type="ECO:0000313" key="1">
    <source>
        <dbReference type="EMBL" id="BCU07410.1"/>
    </source>
</evidence>
<reference evidence="1 2" key="1">
    <citation type="submission" date="2021-04" db="EMBL/GenBank/DDBJ databases">
        <title>Complete genome sequencing of Allochromatium tepidum strain NZ.</title>
        <authorList>
            <person name="Tsukatani Y."/>
            <person name="Mori H."/>
        </authorList>
    </citation>
    <scope>NUCLEOTIDE SEQUENCE [LARGE SCALE GENOMIC DNA]</scope>
    <source>
        <strain evidence="1 2">NZ</strain>
    </source>
</reference>
<gene>
    <name evidence="1" type="ORF">Atep_20870</name>
</gene>
<sequence>MIVSLSFNPRGKKEMLDPEVGYGDELLERVPPILSNESRGQSASLDVRRRIEHMREIKRLRELLDDPDFDELG</sequence>
<dbReference type="Proteomes" id="UP000680679">
    <property type="component" value="Chromosome"/>
</dbReference>
<keyword evidence="2" id="KW-1185">Reference proteome</keyword>